<evidence type="ECO:0000256" key="3">
    <source>
        <dbReference type="ARBA" id="ARBA00022630"/>
    </source>
</evidence>
<dbReference type="GO" id="GO:0003995">
    <property type="term" value="F:acyl-CoA dehydrogenase activity"/>
    <property type="evidence" value="ECO:0007669"/>
    <property type="project" value="InterPro"/>
</dbReference>
<organism evidence="12 13">
    <name type="scientific">Paenibacillus lycopersici</name>
    <dbReference type="NCBI Taxonomy" id="2704462"/>
    <lineage>
        <taxon>Bacteria</taxon>
        <taxon>Bacillati</taxon>
        <taxon>Bacillota</taxon>
        <taxon>Bacilli</taxon>
        <taxon>Bacillales</taxon>
        <taxon>Paenibacillaceae</taxon>
        <taxon>Paenibacillus</taxon>
    </lineage>
</organism>
<dbReference type="SUPFAM" id="SSF47203">
    <property type="entry name" value="Acyl-CoA dehydrogenase C-terminal domain-like"/>
    <property type="match status" value="1"/>
</dbReference>
<dbReference type="Gene3D" id="2.40.110.10">
    <property type="entry name" value="Butyryl-CoA Dehydrogenase, subunit A, domain 2"/>
    <property type="match status" value="1"/>
</dbReference>
<dbReference type="AlphaFoldDB" id="A0A6C0FW84"/>
<proteinExistence type="inferred from homology"/>
<dbReference type="InterPro" id="IPR037069">
    <property type="entry name" value="AcylCoA_DH/ox_N_sf"/>
</dbReference>
<dbReference type="InterPro" id="IPR006089">
    <property type="entry name" value="Acyl-CoA_DH_CS"/>
</dbReference>
<evidence type="ECO:0000256" key="5">
    <source>
        <dbReference type="ARBA" id="ARBA00023002"/>
    </source>
</evidence>
<comment type="similarity">
    <text evidence="2 7">Belongs to the acyl-CoA dehydrogenase family.</text>
</comment>
<feature type="domain" description="Acyl-CoA dehydrogenase/oxidase N-terminal" evidence="10">
    <location>
        <begin position="28"/>
        <end position="140"/>
    </location>
</feature>
<sequence>MAQNKGWGGRFVIEDMAPEEVVTPEDFTEEQVMIGEAARAFLEGEIRPRDAEIEALDYKLTVELMRKAGELGLLGADVPEAYGGLGLDKVSSTLLAETLAEASSFALSVGAHVGIGTLPIVFFGTPGQKSKYLPDLSTGKRIAAYCLTEPSSGSDALGAKTTARLNAEGTHYKLNGSKLYITNSGFADVFIVYAKVNGDHFTAFIVERGLPGFSIGPEEHKMGIKGSSTCPIFFDDTPVPVENVLGEVGKGHLIAFNILNIGRFKLAAACVGGAKETIGLAAKYANGRKQFGRPIASFPLIGAKLADMNIAAYVTESMVYRTAGWIDEMLQSTEAQGGDASQAGARAAKAISEYALECSINKVFATEALDYVADEAVQIHGGYGYIKEYKVERIYRDSRINRIFEGTNEINRMLIPGTLMKKALKGDLPLLRKARALQAELLQPMPLPAFDEPLAKETYRIGQAKRTFLAVGGLAVQKYGLALEQQQEVLCLLADMMIQTFAMESAALRTRKMLFRAAGASADAAASARIRNATDMTVVFVQEAMERVERYAKTALSALETGDSLQTQLAVLKKLLRAPLDDVISLKRGIAARVIRSQQYTL</sequence>
<evidence type="ECO:0000259" key="11">
    <source>
        <dbReference type="Pfam" id="PF21263"/>
    </source>
</evidence>
<dbReference type="InterPro" id="IPR049426">
    <property type="entry name" value="Acyl-CoA-dh-like_C"/>
</dbReference>
<evidence type="ECO:0000259" key="10">
    <source>
        <dbReference type="Pfam" id="PF02771"/>
    </source>
</evidence>
<evidence type="ECO:0000259" key="9">
    <source>
        <dbReference type="Pfam" id="PF02770"/>
    </source>
</evidence>
<dbReference type="InterPro" id="IPR036250">
    <property type="entry name" value="AcylCo_DH-like_C"/>
</dbReference>
<dbReference type="FunFam" id="2.40.110.10:FF:000006">
    <property type="entry name" value="very long-chain specific acyl-CoA dehydrogenase, mitochondrial"/>
    <property type="match status" value="1"/>
</dbReference>
<feature type="domain" description="Acyl-CoA dehydrogenase/oxidase C-terminal" evidence="8">
    <location>
        <begin position="249"/>
        <end position="415"/>
    </location>
</feature>
<dbReference type="SUPFAM" id="SSF56645">
    <property type="entry name" value="Acyl-CoA dehydrogenase NM domain-like"/>
    <property type="match status" value="1"/>
</dbReference>
<name>A0A6C0FW84_9BACL</name>
<evidence type="ECO:0000256" key="7">
    <source>
        <dbReference type="RuleBase" id="RU362125"/>
    </source>
</evidence>
<dbReference type="RefSeq" id="WP_162355297.1">
    <property type="nucleotide sequence ID" value="NZ_CP048209.1"/>
</dbReference>
<keyword evidence="13" id="KW-1185">Reference proteome</keyword>
<dbReference type="PROSITE" id="PS00072">
    <property type="entry name" value="ACYL_COA_DH_1"/>
    <property type="match status" value="1"/>
</dbReference>
<evidence type="ECO:0000313" key="13">
    <source>
        <dbReference type="Proteomes" id="UP000476064"/>
    </source>
</evidence>
<gene>
    <name evidence="12" type="ORF">GXP70_04100</name>
</gene>
<dbReference type="Pfam" id="PF02771">
    <property type="entry name" value="Acyl-CoA_dh_N"/>
    <property type="match status" value="1"/>
</dbReference>
<dbReference type="PANTHER" id="PTHR43884:SF12">
    <property type="entry name" value="ISOVALERYL-COA DEHYDROGENASE, MITOCHONDRIAL-RELATED"/>
    <property type="match status" value="1"/>
</dbReference>
<keyword evidence="3 7" id="KW-0285">Flavoprotein</keyword>
<keyword evidence="4 7" id="KW-0274">FAD</keyword>
<dbReference type="InterPro" id="IPR013786">
    <property type="entry name" value="AcylCoA_DH/ox_N"/>
</dbReference>
<dbReference type="InterPro" id="IPR009075">
    <property type="entry name" value="AcylCo_DH/oxidase_C"/>
</dbReference>
<dbReference type="Pfam" id="PF00441">
    <property type="entry name" value="Acyl-CoA_dh_1"/>
    <property type="match status" value="1"/>
</dbReference>
<evidence type="ECO:0000256" key="2">
    <source>
        <dbReference type="ARBA" id="ARBA00009347"/>
    </source>
</evidence>
<dbReference type="Gene3D" id="1.10.540.10">
    <property type="entry name" value="Acyl-CoA dehydrogenase/oxidase, N-terminal domain"/>
    <property type="match status" value="1"/>
</dbReference>
<dbReference type="InterPro" id="IPR006091">
    <property type="entry name" value="Acyl-CoA_Oxase/DH_mid-dom"/>
</dbReference>
<evidence type="ECO:0000313" key="12">
    <source>
        <dbReference type="EMBL" id="QHT59229.1"/>
    </source>
</evidence>
<feature type="domain" description="Acyl-CoA dehydrogenase-like C-terminal" evidence="11">
    <location>
        <begin position="463"/>
        <end position="574"/>
    </location>
</feature>
<dbReference type="InterPro" id="IPR046373">
    <property type="entry name" value="Acyl-CoA_Oxase/DH_mid-dom_sf"/>
</dbReference>
<dbReference type="FunFam" id="1.20.140.10:FF:000019">
    <property type="entry name" value="Acyl-CoA dehydrogenase"/>
    <property type="match status" value="1"/>
</dbReference>
<evidence type="ECO:0000256" key="6">
    <source>
        <dbReference type="ARBA" id="ARBA00052546"/>
    </source>
</evidence>
<dbReference type="GO" id="GO:0050660">
    <property type="term" value="F:flavin adenine dinucleotide binding"/>
    <property type="evidence" value="ECO:0007669"/>
    <property type="project" value="InterPro"/>
</dbReference>
<accession>A0A6C0FW84</accession>
<dbReference type="Pfam" id="PF02770">
    <property type="entry name" value="Acyl-CoA_dh_M"/>
    <property type="match status" value="1"/>
</dbReference>
<comment type="cofactor">
    <cofactor evidence="1 7">
        <name>FAD</name>
        <dbReference type="ChEBI" id="CHEBI:57692"/>
    </cofactor>
</comment>
<dbReference type="Gene3D" id="1.20.140.10">
    <property type="entry name" value="Butyryl-CoA Dehydrogenase, subunit A, domain 3"/>
    <property type="match status" value="2"/>
</dbReference>
<dbReference type="EMBL" id="CP048209">
    <property type="protein sequence ID" value="QHT59229.1"/>
    <property type="molecule type" value="Genomic_DNA"/>
</dbReference>
<dbReference type="PANTHER" id="PTHR43884">
    <property type="entry name" value="ACYL-COA DEHYDROGENASE"/>
    <property type="match status" value="1"/>
</dbReference>
<dbReference type="Proteomes" id="UP000476064">
    <property type="component" value="Chromosome"/>
</dbReference>
<dbReference type="FunFam" id="1.10.540.10:FF:000001">
    <property type="entry name" value="Very long-chain-specific acyl-CoA dehydrogenase, mitochondrial"/>
    <property type="match status" value="1"/>
</dbReference>
<comment type="catalytic activity">
    <reaction evidence="6">
        <text>a 2,3-saturated acyl-CoA + A = a 2,3-dehydroacyl-CoA + AH2</text>
        <dbReference type="Rhea" id="RHEA:48608"/>
        <dbReference type="ChEBI" id="CHEBI:13193"/>
        <dbReference type="ChEBI" id="CHEBI:17499"/>
        <dbReference type="ChEBI" id="CHEBI:60015"/>
        <dbReference type="ChEBI" id="CHEBI:65111"/>
    </reaction>
</comment>
<dbReference type="PROSITE" id="PS00073">
    <property type="entry name" value="ACYL_COA_DH_2"/>
    <property type="match status" value="1"/>
</dbReference>
<protein>
    <submittedName>
        <fullName evidence="12">Acyl-CoA dehydrogenase</fullName>
    </submittedName>
</protein>
<feature type="domain" description="Acyl-CoA oxidase/dehydrogenase middle" evidence="9">
    <location>
        <begin position="144"/>
        <end position="236"/>
    </location>
</feature>
<dbReference type="Pfam" id="PF21263">
    <property type="entry name" value="Acyl-CoA-dh_C"/>
    <property type="match status" value="1"/>
</dbReference>
<keyword evidence="5 7" id="KW-0560">Oxidoreductase</keyword>
<reference evidence="12 13" key="1">
    <citation type="submission" date="2020-01" db="EMBL/GenBank/DDBJ databases">
        <title>Paenibacillus sp. nov., isolated from tomato rhizosphere.</title>
        <authorList>
            <person name="Weon H.-Y."/>
            <person name="Lee S.A."/>
        </authorList>
    </citation>
    <scope>NUCLEOTIDE SEQUENCE [LARGE SCALE GENOMIC DNA]</scope>
    <source>
        <strain evidence="12 13">12200R-189</strain>
    </source>
</reference>
<evidence type="ECO:0000259" key="8">
    <source>
        <dbReference type="Pfam" id="PF00441"/>
    </source>
</evidence>
<evidence type="ECO:0000256" key="4">
    <source>
        <dbReference type="ARBA" id="ARBA00022827"/>
    </source>
</evidence>
<evidence type="ECO:0000256" key="1">
    <source>
        <dbReference type="ARBA" id="ARBA00001974"/>
    </source>
</evidence>
<dbReference type="KEGG" id="plyc:GXP70_04100"/>
<dbReference type="InterPro" id="IPR009100">
    <property type="entry name" value="AcylCoA_DH/oxidase_NM_dom_sf"/>
</dbReference>